<organism evidence="3 4">
    <name type="scientific">Ruthenibacterium lactatiformans</name>
    <dbReference type="NCBI Taxonomy" id="1550024"/>
    <lineage>
        <taxon>Bacteria</taxon>
        <taxon>Bacillati</taxon>
        <taxon>Bacillota</taxon>
        <taxon>Clostridia</taxon>
        <taxon>Eubacteriales</taxon>
        <taxon>Oscillospiraceae</taxon>
        <taxon>Ruthenibacterium</taxon>
    </lineage>
</organism>
<dbReference type="PANTHER" id="PTHR33295">
    <property type="entry name" value="ATPASE"/>
    <property type="match status" value="1"/>
</dbReference>
<evidence type="ECO:0000313" key="4">
    <source>
        <dbReference type="Proteomes" id="UP000431913"/>
    </source>
</evidence>
<evidence type="ECO:0000313" key="3">
    <source>
        <dbReference type="EMBL" id="MST91359.1"/>
    </source>
</evidence>
<dbReference type="AlphaFoldDB" id="A0A6I2U608"/>
<accession>A0A6I2U608</accession>
<proteinExistence type="predicted"/>
<dbReference type="InterPro" id="IPR025420">
    <property type="entry name" value="DUF4143"/>
</dbReference>
<reference evidence="3 4" key="1">
    <citation type="submission" date="2019-08" db="EMBL/GenBank/DDBJ databases">
        <title>In-depth cultivation of the pig gut microbiome towards novel bacterial diversity and tailored functional studies.</title>
        <authorList>
            <person name="Wylensek D."/>
            <person name="Hitch T.C.A."/>
            <person name="Clavel T."/>
        </authorList>
    </citation>
    <scope>NUCLEOTIDE SEQUENCE [LARGE SCALE GENOMIC DNA]</scope>
    <source>
        <strain evidence="3 4">WCA3-601-WT-6J</strain>
    </source>
</reference>
<name>A0A6I2U608_9FIRM</name>
<protein>
    <submittedName>
        <fullName evidence="3">ATP-binding protein</fullName>
    </submittedName>
</protein>
<feature type="domain" description="AAA" evidence="1">
    <location>
        <begin position="23"/>
        <end position="151"/>
    </location>
</feature>
<evidence type="ECO:0000259" key="2">
    <source>
        <dbReference type="Pfam" id="PF13635"/>
    </source>
</evidence>
<comment type="caution">
    <text evidence="3">The sequence shown here is derived from an EMBL/GenBank/DDBJ whole genome shotgun (WGS) entry which is preliminary data.</text>
</comment>
<dbReference type="RefSeq" id="WP_154522036.1">
    <property type="nucleotide sequence ID" value="NZ_VUNJ01000004.1"/>
</dbReference>
<dbReference type="InterPro" id="IPR041682">
    <property type="entry name" value="AAA_14"/>
</dbReference>
<dbReference type="EMBL" id="VUNJ01000004">
    <property type="protein sequence ID" value="MST91359.1"/>
    <property type="molecule type" value="Genomic_DNA"/>
</dbReference>
<feature type="domain" description="DUF4143" evidence="2">
    <location>
        <begin position="200"/>
        <end position="339"/>
    </location>
</feature>
<gene>
    <name evidence="3" type="ORF">FYJ76_05310</name>
</gene>
<keyword evidence="3" id="KW-0547">Nucleotide-binding</keyword>
<dbReference type="InterPro" id="IPR027417">
    <property type="entry name" value="P-loop_NTPase"/>
</dbReference>
<dbReference type="PANTHER" id="PTHR33295:SF20">
    <property type="entry name" value="ATPASE"/>
    <property type="match status" value="1"/>
</dbReference>
<keyword evidence="3" id="KW-0067">ATP-binding</keyword>
<evidence type="ECO:0000259" key="1">
    <source>
        <dbReference type="Pfam" id="PF13173"/>
    </source>
</evidence>
<dbReference type="SUPFAM" id="SSF52540">
    <property type="entry name" value="P-loop containing nucleoside triphosphate hydrolases"/>
    <property type="match status" value="1"/>
</dbReference>
<dbReference type="Proteomes" id="UP000431913">
    <property type="component" value="Unassembled WGS sequence"/>
</dbReference>
<dbReference type="Pfam" id="PF13635">
    <property type="entry name" value="DUF4143"/>
    <property type="match status" value="1"/>
</dbReference>
<dbReference type="GO" id="GO:0005524">
    <property type="term" value="F:ATP binding"/>
    <property type="evidence" value="ECO:0007669"/>
    <property type="project" value="UniProtKB-KW"/>
</dbReference>
<dbReference type="Pfam" id="PF13173">
    <property type="entry name" value="AAA_14"/>
    <property type="match status" value="1"/>
</dbReference>
<sequence length="401" mass="45940">MHALINRPVYMEQLISFREKQIIKVVTGIRRCGKSTLFDLYCEYLRKDGVGDDQIIRINLEDPDYFDIQDYMQLYNLVKDRLISDKMNYIFIDEVQTVPNFQKAVDGLFIKPNCDVYITGSNAYMLSGELATLLSGRYVEIKMLPLSFKEYISALEDDTDLQMKYQRYIQNGSFPYILQLSRRRDINAYLEGIYTSIVLKDIVARHRISDAGMLDSVIRFMFDNIGNLCSATNIANTMTSKGRKISAPTVENYLSALVDSFVLYKAGRYDVKGKQHLATGSKYYLSDIGLRYYLLGSKRADLGHILENVVYLELLRRGYEIYIGKVGSAEVDFIAIGDEGEEYYQVAYTVNDADGKTLARELAPLESIKDHNPKHLITMDFVPLTSHNGIKQINALEWLLH</sequence>